<evidence type="ECO:0000256" key="1">
    <source>
        <dbReference type="SAM" id="SignalP"/>
    </source>
</evidence>
<keyword evidence="1" id="KW-0732">Signal</keyword>
<dbReference type="STRING" id="555088.DealDRAFT_2125"/>
<dbReference type="AlphaFoldDB" id="C0GI16"/>
<sequence>MKKIIILLVLLLILSASGCSSDTNYNEPLLDSSIYSNELLIDSETIDRMDIGVVARKWEEIFGAEERDSLEEMGEIYGEIVMHNFSVYNKEQVEAVVDLLKDIELEVLPSDQAKKIFYDGKVLAQQANYEIKLYVSSEEWVDSVKGLIYVLSEERLIYLEPKIISEEPQKIEDIAFYISREKQTDVINSLVEIIKEEARR</sequence>
<dbReference type="EMBL" id="ACJM01000010">
    <property type="protein sequence ID" value="EEG77090.1"/>
    <property type="molecule type" value="Genomic_DNA"/>
</dbReference>
<evidence type="ECO:0000313" key="2">
    <source>
        <dbReference type="EMBL" id="EEG77090.1"/>
    </source>
</evidence>
<proteinExistence type="predicted"/>
<organism evidence="2 3">
    <name type="scientific">Dethiobacter alkaliphilus AHT 1</name>
    <dbReference type="NCBI Taxonomy" id="555088"/>
    <lineage>
        <taxon>Bacteria</taxon>
        <taxon>Bacillati</taxon>
        <taxon>Bacillota</taxon>
        <taxon>Dethiobacteria</taxon>
        <taxon>Dethiobacterales</taxon>
        <taxon>Dethiobacteraceae</taxon>
        <taxon>Dethiobacter</taxon>
    </lineage>
</organism>
<accession>C0GI16</accession>
<dbReference type="PROSITE" id="PS51257">
    <property type="entry name" value="PROKAR_LIPOPROTEIN"/>
    <property type="match status" value="1"/>
</dbReference>
<dbReference type="Proteomes" id="UP000006443">
    <property type="component" value="Unassembled WGS sequence"/>
</dbReference>
<evidence type="ECO:0000313" key="3">
    <source>
        <dbReference type="Proteomes" id="UP000006443"/>
    </source>
</evidence>
<protein>
    <recommendedName>
        <fullName evidence="4">Lipoprotein</fullName>
    </recommendedName>
</protein>
<keyword evidence="3" id="KW-1185">Reference proteome</keyword>
<gene>
    <name evidence="2" type="ORF">DealDRAFT_2125</name>
</gene>
<feature type="signal peptide" evidence="1">
    <location>
        <begin position="1"/>
        <end position="21"/>
    </location>
</feature>
<evidence type="ECO:0008006" key="4">
    <source>
        <dbReference type="Google" id="ProtNLM"/>
    </source>
</evidence>
<comment type="caution">
    <text evidence="2">The sequence shown here is derived from an EMBL/GenBank/DDBJ whole genome shotgun (WGS) entry which is preliminary data.</text>
</comment>
<reference evidence="2 3" key="1">
    <citation type="submission" date="2009-02" db="EMBL/GenBank/DDBJ databases">
        <title>Sequencing of the draft genome and assembly of Dethiobacter alkaliphilus AHT 1.</title>
        <authorList>
            <consortium name="US DOE Joint Genome Institute (JGI-PGF)"/>
            <person name="Lucas S."/>
            <person name="Copeland A."/>
            <person name="Lapidus A."/>
            <person name="Glavina del Rio T."/>
            <person name="Dalin E."/>
            <person name="Tice H."/>
            <person name="Bruce D."/>
            <person name="Goodwin L."/>
            <person name="Pitluck S."/>
            <person name="Larimer F."/>
            <person name="Land M.L."/>
            <person name="Hauser L."/>
            <person name="Muyzer G."/>
        </authorList>
    </citation>
    <scope>NUCLEOTIDE SEQUENCE [LARGE SCALE GENOMIC DNA]</scope>
    <source>
        <strain evidence="2 3">AHT 1</strain>
    </source>
</reference>
<dbReference type="RefSeq" id="WP_008517261.1">
    <property type="nucleotide sequence ID" value="NZ_ACJM01000010.1"/>
</dbReference>
<feature type="chain" id="PRO_5002898694" description="Lipoprotein" evidence="1">
    <location>
        <begin position="22"/>
        <end position="200"/>
    </location>
</feature>
<name>C0GI16_DETAL</name>